<name>A0A6A5ZTW6_9PLEO</name>
<dbReference type="InterPro" id="IPR013785">
    <property type="entry name" value="Aldolase_TIM"/>
</dbReference>
<evidence type="ECO:0000256" key="2">
    <source>
        <dbReference type="ARBA" id="ARBA00003969"/>
    </source>
</evidence>
<evidence type="ECO:0000256" key="7">
    <source>
        <dbReference type="RuleBase" id="RU361168"/>
    </source>
</evidence>
<dbReference type="PANTHER" id="PTHR11452:SF75">
    <property type="entry name" value="ALPHA-GALACTOSIDASE MEL1"/>
    <property type="match status" value="1"/>
</dbReference>
<dbReference type="CDD" id="cd14792">
    <property type="entry name" value="GH27"/>
    <property type="match status" value="1"/>
</dbReference>
<dbReference type="InterPro" id="IPR002241">
    <property type="entry name" value="Glyco_hydro_27"/>
</dbReference>
<dbReference type="AlphaFoldDB" id="A0A6A5ZTW6"/>
<dbReference type="GO" id="GO:0004557">
    <property type="term" value="F:alpha-galactosidase activity"/>
    <property type="evidence" value="ECO:0007669"/>
    <property type="project" value="UniProtKB-EC"/>
</dbReference>
<gene>
    <name evidence="8" type="ORF">BDV96DRAFT_608508</name>
</gene>
<evidence type="ECO:0000313" key="8">
    <source>
        <dbReference type="EMBL" id="KAF2122454.1"/>
    </source>
</evidence>
<dbReference type="Proteomes" id="UP000799770">
    <property type="component" value="Unassembled WGS sequence"/>
</dbReference>
<dbReference type="GO" id="GO:0005975">
    <property type="term" value="P:carbohydrate metabolic process"/>
    <property type="evidence" value="ECO:0007669"/>
    <property type="project" value="InterPro"/>
</dbReference>
<dbReference type="Gene3D" id="3.20.20.70">
    <property type="entry name" value="Aldolase class I"/>
    <property type="match status" value="2"/>
</dbReference>
<dbReference type="InterPro" id="IPR017853">
    <property type="entry name" value="GH"/>
</dbReference>
<organism evidence="8 9">
    <name type="scientific">Lophiotrema nucula</name>
    <dbReference type="NCBI Taxonomy" id="690887"/>
    <lineage>
        <taxon>Eukaryota</taxon>
        <taxon>Fungi</taxon>
        <taxon>Dikarya</taxon>
        <taxon>Ascomycota</taxon>
        <taxon>Pezizomycotina</taxon>
        <taxon>Dothideomycetes</taxon>
        <taxon>Pleosporomycetidae</taxon>
        <taxon>Pleosporales</taxon>
        <taxon>Lophiotremataceae</taxon>
        <taxon>Lophiotrema</taxon>
    </lineage>
</organism>
<keyword evidence="6 7" id="KW-0326">Glycosidase</keyword>
<keyword evidence="5 7" id="KW-0378">Hydrolase</keyword>
<protein>
    <recommendedName>
        <fullName evidence="4 7">Alpha-galactosidase</fullName>
        <ecNumber evidence="4 7">3.2.1.22</ecNumber>
    </recommendedName>
    <alternativeName>
        <fullName evidence="7">Melibiase</fullName>
    </alternativeName>
</protein>
<accession>A0A6A5ZTW6</accession>
<dbReference type="PRINTS" id="PR00740">
    <property type="entry name" value="GLHYDRLASE27"/>
</dbReference>
<evidence type="ECO:0000256" key="1">
    <source>
        <dbReference type="ARBA" id="ARBA00001255"/>
    </source>
</evidence>
<evidence type="ECO:0000256" key="4">
    <source>
        <dbReference type="ARBA" id="ARBA00012755"/>
    </source>
</evidence>
<comment type="catalytic activity">
    <reaction evidence="1 7">
        <text>Hydrolysis of terminal, non-reducing alpha-D-galactose residues in alpha-D-galactosides, including galactose oligosaccharides, galactomannans and galactolipids.</text>
        <dbReference type="EC" id="3.2.1.22"/>
    </reaction>
</comment>
<dbReference type="InterPro" id="IPR000111">
    <property type="entry name" value="Glyco_hydro_27/36_CS"/>
</dbReference>
<comment type="function">
    <text evidence="2">Hydrolyzes a variety of simple alpha-D-galactoside as well as more complex molecules such as oligosaccharides and polysaccharides.</text>
</comment>
<dbReference type="OrthoDB" id="5795902at2759"/>
<dbReference type="PROSITE" id="PS00512">
    <property type="entry name" value="ALPHA_GALACTOSIDASE"/>
    <property type="match status" value="1"/>
</dbReference>
<keyword evidence="9" id="KW-1185">Reference proteome</keyword>
<dbReference type="EMBL" id="ML977310">
    <property type="protein sequence ID" value="KAF2122454.1"/>
    <property type="molecule type" value="Genomic_DNA"/>
</dbReference>
<reference evidence="8" key="1">
    <citation type="journal article" date="2020" name="Stud. Mycol.">
        <title>101 Dothideomycetes genomes: a test case for predicting lifestyles and emergence of pathogens.</title>
        <authorList>
            <person name="Haridas S."/>
            <person name="Albert R."/>
            <person name="Binder M."/>
            <person name="Bloem J."/>
            <person name="Labutti K."/>
            <person name="Salamov A."/>
            <person name="Andreopoulos B."/>
            <person name="Baker S."/>
            <person name="Barry K."/>
            <person name="Bills G."/>
            <person name="Bluhm B."/>
            <person name="Cannon C."/>
            <person name="Castanera R."/>
            <person name="Culley D."/>
            <person name="Daum C."/>
            <person name="Ezra D."/>
            <person name="Gonzalez J."/>
            <person name="Henrissat B."/>
            <person name="Kuo A."/>
            <person name="Liang C."/>
            <person name="Lipzen A."/>
            <person name="Lutzoni F."/>
            <person name="Magnuson J."/>
            <person name="Mondo S."/>
            <person name="Nolan M."/>
            <person name="Ohm R."/>
            <person name="Pangilinan J."/>
            <person name="Park H.-J."/>
            <person name="Ramirez L."/>
            <person name="Alfaro M."/>
            <person name="Sun H."/>
            <person name="Tritt A."/>
            <person name="Yoshinaga Y."/>
            <person name="Zwiers L.-H."/>
            <person name="Turgeon B."/>
            <person name="Goodwin S."/>
            <person name="Spatafora J."/>
            <person name="Crous P."/>
            <person name="Grigoriev I."/>
        </authorList>
    </citation>
    <scope>NUCLEOTIDE SEQUENCE</scope>
    <source>
        <strain evidence="8">CBS 627.86</strain>
    </source>
</reference>
<evidence type="ECO:0000313" key="9">
    <source>
        <dbReference type="Proteomes" id="UP000799770"/>
    </source>
</evidence>
<evidence type="ECO:0000256" key="3">
    <source>
        <dbReference type="ARBA" id="ARBA00009743"/>
    </source>
</evidence>
<sequence>MGWNNWNAFHCDVNETLVLETANRMVELGLRDLGYNLISIDDCWSIGRNSSGYLEVNPIKFPSGIPYIADQLHSMGFTLGMYSSAGQDADLWAGWSVDYLKYDNCFNQGQSGTPQISFNRYNAISQALNKTGRPIKYAMCNWGNDDPYDWAYTIANSGRMSGNIYDSLQPTRRPIDSEYVVHFTMWAMNSSPLLIGTNVLTLSATNLAIYSNPAIIALNQDTSAGAAVRKWRYFRAPPELSTTWDVYDLWANRMSEAEAQAIIDGNSTMSYNATATRYNATTMSYADGMTNNATALYGTQNDTLAPSGTFSADVARHSVGVYRLRAQASDSLRKRDEL</sequence>
<proteinExistence type="inferred from homology"/>
<dbReference type="EC" id="3.2.1.22" evidence="4 7"/>
<dbReference type="SUPFAM" id="SSF51445">
    <property type="entry name" value="(Trans)glycosidases"/>
    <property type="match status" value="1"/>
</dbReference>
<dbReference type="InterPro" id="IPR013780">
    <property type="entry name" value="Glyco_hydro_b"/>
</dbReference>
<dbReference type="PANTHER" id="PTHR11452">
    <property type="entry name" value="ALPHA-GALACTOSIDASE/ALPHA-N-ACETYLGALACTOSAMINIDASE"/>
    <property type="match status" value="1"/>
</dbReference>
<evidence type="ECO:0000256" key="5">
    <source>
        <dbReference type="ARBA" id="ARBA00022801"/>
    </source>
</evidence>
<dbReference type="Gene3D" id="2.60.40.1180">
    <property type="entry name" value="Golgi alpha-mannosidase II"/>
    <property type="match status" value="1"/>
</dbReference>
<comment type="similarity">
    <text evidence="3 7">Belongs to the glycosyl hydrolase 27 family.</text>
</comment>
<dbReference type="Pfam" id="PF16499">
    <property type="entry name" value="Melibiase_2"/>
    <property type="match status" value="1"/>
</dbReference>
<evidence type="ECO:0000256" key="6">
    <source>
        <dbReference type="ARBA" id="ARBA00023295"/>
    </source>
</evidence>
<keyword evidence="7" id="KW-1015">Disulfide bond</keyword>